<dbReference type="AlphaFoldDB" id="A0A1R4IXD8"/>
<keyword evidence="1" id="KW-1133">Transmembrane helix</keyword>
<name>A0A1R4IXD8_9ACTN</name>
<evidence type="ECO:0000313" key="3">
    <source>
        <dbReference type="Proteomes" id="UP000188342"/>
    </source>
</evidence>
<keyword evidence="1" id="KW-0472">Membrane</keyword>
<sequence>MLLLASGLIFWRALGHPLDDQRLAVAAPFVLIGLGLLAALTGRAGRHRR</sequence>
<keyword evidence="1" id="KW-0812">Transmembrane</keyword>
<dbReference type="EMBL" id="FUKQ01000014">
    <property type="protein sequence ID" value="SJN24566.1"/>
    <property type="molecule type" value="Genomic_DNA"/>
</dbReference>
<accession>A0A1R4IXD8</accession>
<dbReference type="STRING" id="1255658.FM114_04365"/>
<gene>
    <name evidence="2" type="ORF">FM114_04365</name>
</gene>
<feature type="transmembrane region" description="Helical" evidence="1">
    <location>
        <begin position="25"/>
        <end position="45"/>
    </location>
</feature>
<reference evidence="2 3" key="1">
    <citation type="submission" date="2017-02" db="EMBL/GenBank/DDBJ databases">
        <authorList>
            <person name="Peterson S.W."/>
        </authorList>
    </citation>
    <scope>NUCLEOTIDE SEQUENCE [LARGE SCALE GENOMIC DNA]</scope>
    <source>
        <strain evidence="2 3">LSP_Lj1</strain>
    </source>
</reference>
<dbReference type="Proteomes" id="UP000188342">
    <property type="component" value="Unassembled WGS sequence"/>
</dbReference>
<evidence type="ECO:0000256" key="1">
    <source>
        <dbReference type="SAM" id="Phobius"/>
    </source>
</evidence>
<organism evidence="2 3">
    <name type="scientific">Luteococcus japonicus LSP_Lj1</name>
    <dbReference type="NCBI Taxonomy" id="1255658"/>
    <lineage>
        <taxon>Bacteria</taxon>
        <taxon>Bacillati</taxon>
        <taxon>Actinomycetota</taxon>
        <taxon>Actinomycetes</taxon>
        <taxon>Propionibacteriales</taxon>
        <taxon>Propionibacteriaceae</taxon>
        <taxon>Luteococcus</taxon>
    </lineage>
</organism>
<protein>
    <submittedName>
        <fullName evidence="2">Uncharacterized protein</fullName>
    </submittedName>
</protein>
<keyword evidence="3" id="KW-1185">Reference proteome</keyword>
<proteinExistence type="predicted"/>
<evidence type="ECO:0000313" key="2">
    <source>
        <dbReference type="EMBL" id="SJN24566.1"/>
    </source>
</evidence>